<evidence type="ECO:0000256" key="2">
    <source>
        <dbReference type="ARBA" id="ARBA00003945"/>
    </source>
</evidence>
<reference evidence="14 15" key="1">
    <citation type="submission" date="2019-08" db="EMBL/GenBank/DDBJ databases">
        <authorList>
            <person name="Chen S.-C."/>
            <person name="Lai M.-C."/>
            <person name="You Y.-T."/>
        </authorList>
    </citation>
    <scope>NUCLEOTIDE SEQUENCE [LARGE SCALE GENOMIC DNA]</scope>
    <source>
        <strain evidence="14 15">P2F9704a</strain>
    </source>
</reference>
<evidence type="ECO:0000256" key="10">
    <source>
        <dbReference type="ARBA" id="ARBA00023157"/>
    </source>
</evidence>
<keyword evidence="10" id="KW-1015">Disulfide bond</keyword>
<dbReference type="InterPro" id="IPR004209">
    <property type="entry name" value="FTR_bsu"/>
</dbReference>
<dbReference type="PANTHER" id="PTHR35113:SF1">
    <property type="entry name" value="FERREDOXIN-THIOREDOXIN REDUCTASE CATALYTIC CHAIN, CHLOROPLASTIC"/>
    <property type="match status" value="1"/>
</dbReference>
<keyword evidence="9" id="KW-0411">Iron-sulfur</keyword>
<comment type="cofactor">
    <cofactor evidence="1">
        <name>[4Fe-4S] cluster</name>
        <dbReference type="ChEBI" id="CHEBI:49883"/>
    </cofactor>
</comment>
<evidence type="ECO:0000256" key="9">
    <source>
        <dbReference type="ARBA" id="ARBA00023014"/>
    </source>
</evidence>
<comment type="function">
    <text evidence="2">Catalytic subunit of the ferredoxin-thioredoxin reductase (FTR), which catalyzes the two-electron reduction of thioredoxins by the electrons provided by reduced ferredoxin.</text>
</comment>
<evidence type="ECO:0000256" key="7">
    <source>
        <dbReference type="ARBA" id="ARBA00023002"/>
    </source>
</evidence>
<dbReference type="PANTHER" id="PTHR35113">
    <property type="entry name" value="FERREDOXIN-THIOREDOXIN REDUCTASE CATALYTIC CHAIN, CHLOROPLASTIC"/>
    <property type="match status" value="1"/>
</dbReference>
<dbReference type="EC" id="1.8.7.2" evidence="4"/>
<dbReference type="EMBL" id="VOTZ01000011">
    <property type="protein sequence ID" value="MCQ1538615.1"/>
    <property type="molecule type" value="Genomic_DNA"/>
</dbReference>
<proteinExistence type="inferred from homology"/>
<name>A0ABD4TLA5_9EURY</name>
<evidence type="ECO:0000256" key="6">
    <source>
        <dbReference type="ARBA" id="ARBA00022723"/>
    </source>
</evidence>
<evidence type="ECO:0000256" key="12">
    <source>
        <dbReference type="ARBA" id="ARBA00030295"/>
    </source>
</evidence>
<keyword evidence="8" id="KW-0408">Iron</keyword>
<keyword evidence="6" id="KW-0479">Metal-binding</keyword>
<dbReference type="GO" id="GO:0051539">
    <property type="term" value="F:4 iron, 4 sulfur cluster binding"/>
    <property type="evidence" value="ECO:0007669"/>
    <property type="project" value="UniProtKB-KW"/>
</dbReference>
<dbReference type="InterPro" id="IPR036644">
    <property type="entry name" value="FTR_bsu_sf"/>
</dbReference>
<dbReference type="GO" id="GO:0046872">
    <property type="term" value="F:metal ion binding"/>
    <property type="evidence" value="ECO:0007669"/>
    <property type="project" value="UniProtKB-KW"/>
</dbReference>
<comment type="catalytic activity">
    <reaction evidence="13">
        <text>[thioredoxin]-disulfide + 2 reduced [2Fe-2S]-[ferredoxin] + 2 H(+) = [thioredoxin]-dithiol + 2 oxidized [2Fe-2S]-[ferredoxin]</text>
        <dbReference type="Rhea" id="RHEA:42336"/>
        <dbReference type="Rhea" id="RHEA-COMP:10000"/>
        <dbReference type="Rhea" id="RHEA-COMP:10001"/>
        <dbReference type="Rhea" id="RHEA-COMP:10698"/>
        <dbReference type="Rhea" id="RHEA-COMP:10700"/>
        <dbReference type="ChEBI" id="CHEBI:15378"/>
        <dbReference type="ChEBI" id="CHEBI:29950"/>
        <dbReference type="ChEBI" id="CHEBI:33737"/>
        <dbReference type="ChEBI" id="CHEBI:33738"/>
        <dbReference type="ChEBI" id="CHEBI:50058"/>
        <dbReference type="EC" id="1.8.7.2"/>
    </reaction>
</comment>
<dbReference type="Proteomes" id="UP001524383">
    <property type="component" value="Unassembled WGS sequence"/>
</dbReference>
<evidence type="ECO:0000256" key="3">
    <source>
        <dbReference type="ARBA" id="ARBA00007941"/>
    </source>
</evidence>
<organism evidence="14 15">
    <name type="scientific">Methanocalculus taiwanensis</name>
    <dbReference type="NCBI Taxonomy" id="106207"/>
    <lineage>
        <taxon>Archaea</taxon>
        <taxon>Methanobacteriati</taxon>
        <taxon>Methanobacteriota</taxon>
        <taxon>Stenosarchaea group</taxon>
        <taxon>Methanomicrobia</taxon>
        <taxon>Methanomicrobiales</taxon>
        <taxon>Methanocalculaceae</taxon>
        <taxon>Methanocalculus</taxon>
    </lineage>
</organism>
<evidence type="ECO:0000313" key="15">
    <source>
        <dbReference type="Proteomes" id="UP001524383"/>
    </source>
</evidence>
<dbReference type="Gene3D" id="3.90.460.10">
    <property type="entry name" value="Ferredoxin thioredoxin reductase catalytic beta subunit"/>
    <property type="match status" value="1"/>
</dbReference>
<keyword evidence="15" id="KW-1185">Reference proteome</keyword>
<evidence type="ECO:0000256" key="11">
    <source>
        <dbReference type="ARBA" id="ARBA00026011"/>
    </source>
</evidence>
<evidence type="ECO:0000256" key="13">
    <source>
        <dbReference type="ARBA" id="ARBA00048150"/>
    </source>
</evidence>
<dbReference type="Pfam" id="PF02943">
    <property type="entry name" value="FeThRed_B"/>
    <property type="match status" value="1"/>
</dbReference>
<sequence>MVSMDELEAARLIRDWVKRYAEENGLMLNPDPKQLDAVIRGLARRMVRNGERYCPCRIMSGDPDVDKQIICPCIYHRDEIETDGHCHCNLFFRE</sequence>
<evidence type="ECO:0000313" key="14">
    <source>
        <dbReference type="EMBL" id="MCQ1538615.1"/>
    </source>
</evidence>
<evidence type="ECO:0000256" key="1">
    <source>
        <dbReference type="ARBA" id="ARBA00001966"/>
    </source>
</evidence>
<accession>A0ABD4TLA5</accession>
<evidence type="ECO:0000256" key="5">
    <source>
        <dbReference type="ARBA" id="ARBA00022485"/>
    </source>
</evidence>
<keyword evidence="5" id="KW-0004">4Fe-4S</keyword>
<dbReference type="AlphaFoldDB" id="A0ABD4TLA5"/>
<gene>
    <name evidence="14" type="ORF">FTO68_06405</name>
</gene>
<keyword evidence="7" id="KW-0560">Oxidoreductase</keyword>
<comment type="similarity">
    <text evidence="3">Belongs to the ferredoxin thioredoxin reductase beta subunit family.</text>
</comment>
<evidence type="ECO:0000256" key="4">
    <source>
        <dbReference type="ARBA" id="ARBA00012358"/>
    </source>
</evidence>
<evidence type="ECO:0000256" key="8">
    <source>
        <dbReference type="ARBA" id="ARBA00023004"/>
    </source>
</evidence>
<dbReference type="GO" id="GO:0016491">
    <property type="term" value="F:oxidoreductase activity"/>
    <property type="evidence" value="ECO:0007669"/>
    <property type="project" value="UniProtKB-KW"/>
</dbReference>
<comment type="caution">
    <text evidence="14">The sequence shown here is derived from an EMBL/GenBank/DDBJ whole genome shotgun (WGS) entry which is preliminary data.</text>
</comment>
<protein>
    <recommendedName>
        <fullName evidence="4">ferredoxin:thioredoxin reductase</fullName>
        <ecNumber evidence="4">1.8.7.2</ecNumber>
    </recommendedName>
    <alternativeName>
        <fullName evidence="12">Ferredoxin-thioredoxin reductase subunit B</fullName>
    </alternativeName>
</protein>
<dbReference type="SUPFAM" id="SSF57662">
    <property type="entry name" value="Ferredoxin thioredoxin reductase (FTR), catalytic beta chain"/>
    <property type="match status" value="1"/>
</dbReference>
<comment type="subunit">
    <text evidence="11">Heterodimer of subunit A (variable subunit) and subunit B (catalytic subunit). Heterodimeric FTR forms a complex with ferredoxin and thioredoxin.</text>
</comment>